<evidence type="ECO:0000313" key="3">
    <source>
        <dbReference type="Proteomes" id="UP000249390"/>
    </source>
</evidence>
<dbReference type="EMBL" id="NQVE01000122">
    <property type="protein sequence ID" value="RAL46741.1"/>
    <property type="molecule type" value="Genomic_DNA"/>
</dbReference>
<dbReference type="PANTHER" id="PTHR35324:SF4">
    <property type="entry name" value="EXPRESSED PROTEIN"/>
    <property type="match status" value="1"/>
</dbReference>
<feature type="compositionally biased region" description="Polar residues" evidence="1">
    <location>
        <begin position="1"/>
        <end position="10"/>
    </location>
</feature>
<feature type="region of interest" description="Disordered" evidence="1">
    <location>
        <begin position="1"/>
        <end position="29"/>
    </location>
</feature>
<reference evidence="2 3" key="1">
    <citation type="submission" date="2018-06" db="EMBL/GenBank/DDBJ databases">
        <title>The Genome of Cuscuta australis (Dodder) Provides Insight into the Evolution of Plant Parasitism.</title>
        <authorList>
            <person name="Liu H."/>
        </authorList>
    </citation>
    <scope>NUCLEOTIDE SEQUENCE [LARGE SCALE GENOMIC DNA]</scope>
    <source>
        <strain evidence="3">cv. Yunnan</strain>
        <tissue evidence="2">Vines</tissue>
    </source>
</reference>
<feature type="region of interest" description="Disordered" evidence="1">
    <location>
        <begin position="63"/>
        <end position="82"/>
    </location>
</feature>
<keyword evidence="3" id="KW-1185">Reference proteome</keyword>
<comment type="caution">
    <text evidence="2">The sequence shown here is derived from an EMBL/GenBank/DDBJ whole genome shotgun (WGS) entry which is preliminary data.</text>
</comment>
<dbReference type="PANTHER" id="PTHR35324">
    <property type="entry name" value="BNAA08G03750D PROTEIN"/>
    <property type="match status" value="1"/>
</dbReference>
<gene>
    <name evidence="2" type="ORF">DM860_005020</name>
</gene>
<organism evidence="2 3">
    <name type="scientific">Cuscuta australis</name>
    <dbReference type="NCBI Taxonomy" id="267555"/>
    <lineage>
        <taxon>Eukaryota</taxon>
        <taxon>Viridiplantae</taxon>
        <taxon>Streptophyta</taxon>
        <taxon>Embryophyta</taxon>
        <taxon>Tracheophyta</taxon>
        <taxon>Spermatophyta</taxon>
        <taxon>Magnoliopsida</taxon>
        <taxon>eudicotyledons</taxon>
        <taxon>Gunneridae</taxon>
        <taxon>Pentapetalae</taxon>
        <taxon>asterids</taxon>
        <taxon>lamiids</taxon>
        <taxon>Solanales</taxon>
        <taxon>Convolvulaceae</taxon>
        <taxon>Cuscuteae</taxon>
        <taxon>Cuscuta</taxon>
        <taxon>Cuscuta subgen. Grammica</taxon>
        <taxon>Cuscuta sect. Cleistogrammica</taxon>
    </lineage>
</organism>
<sequence>MSSISKTRPSSGLPPDYQESITEEKTPPVTNHLYLANSSSALDRDAVLRRIRHHKRMERARRNLQAVFGNPSPPPPPPSAEDTINKWVQLGDVFWSP</sequence>
<accession>A0A328DR81</accession>
<evidence type="ECO:0000313" key="2">
    <source>
        <dbReference type="EMBL" id="RAL46741.1"/>
    </source>
</evidence>
<dbReference type="AlphaFoldDB" id="A0A328DR81"/>
<protein>
    <submittedName>
        <fullName evidence="2">Uncharacterized protein</fullName>
    </submittedName>
</protein>
<evidence type="ECO:0000256" key="1">
    <source>
        <dbReference type="SAM" id="MobiDB-lite"/>
    </source>
</evidence>
<proteinExistence type="predicted"/>
<dbReference type="Proteomes" id="UP000249390">
    <property type="component" value="Unassembled WGS sequence"/>
</dbReference>
<name>A0A328DR81_9ASTE</name>